<feature type="transmembrane region" description="Helical" evidence="1">
    <location>
        <begin position="185"/>
        <end position="202"/>
    </location>
</feature>
<proteinExistence type="predicted"/>
<evidence type="ECO:0000313" key="3">
    <source>
        <dbReference type="Proteomes" id="UP001501821"/>
    </source>
</evidence>
<dbReference type="EMBL" id="BAABAH010000006">
    <property type="protein sequence ID" value="GAA3818940.1"/>
    <property type="molecule type" value="Genomic_DNA"/>
</dbReference>
<gene>
    <name evidence="2" type="ORF">GCM10022242_20940</name>
</gene>
<feature type="transmembrane region" description="Helical" evidence="1">
    <location>
        <begin position="256"/>
        <end position="273"/>
    </location>
</feature>
<feature type="transmembrane region" description="Helical" evidence="1">
    <location>
        <begin position="128"/>
        <end position="148"/>
    </location>
</feature>
<keyword evidence="1" id="KW-0472">Membrane</keyword>
<evidence type="ECO:0000313" key="2">
    <source>
        <dbReference type="EMBL" id="GAA3818940.1"/>
    </source>
</evidence>
<name>A0ABP7II02_9ACTN</name>
<feature type="transmembrane region" description="Helical" evidence="1">
    <location>
        <begin position="73"/>
        <end position="89"/>
    </location>
</feature>
<keyword evidence="3" id="KW-1185">Reference proteome</keyword>
<evidence type="ECO:0000256" key="1">
    <source>
        <dbReference type="SAM" id="Phobius"/>
    </source>
</evidence>
<organism evidence="2 3">
    <name type="scientific">Nocardioides panacisoli</name>
    <dbReference type="NCBI Taxonomy" id="627624"/>
    <lineage>
        <taxon>Bacteria</taxon>
        <taxon>Bacillati</taxon>
        <taxon>Actinomycetota</taxon>
        <taxon>Actinomycetes</taxon>
        <taxon>Propionibacteriales</taxon>
        <taxon>Nocardioidaceae</taxon>
        <taxon>Nocardioides</taxon>
    </lineage>
</organism>
<keyword evidence="1" id="KW-0812">Transmembrane</keyword>
<dbReference type="Proteomes" id="UP001501821">
    <property type="component" value="Unassembled WGS sequence"/>
</dbReference>
<feature type="transmembrane region" description="Helical" evidence="1">
    <location>
        <begin position="95"/>
        <end position="116"/>
    </location>
</feature>
<feature type="transmembrane region" description="Helical" evidence="1">
    <location>
        <begin position="154"/>
        <end position="173"/>
    </location>
</feature>
<dbReference type="RefSeq" id="WP_344775072.1">
    <property type="nucleotide sequence ID" value="NZ_BAABAH010000006.1"/>
</dbReference>
<comment type="caution">
    <text evidence="2">The sequence shown here is derived from an EMBL/GenBank/DDBJ whole genome shotgun (WGS) entry which is preliminary data.</text>
</comment>
<keyword evidence="1" id="KW-1133">Transmembrane helix</keyword>
<feature type="transmembrane region" description="Helical" evidence="1">
    <location>
        <begin position="285"/>
        <end position="304"/>
    </location>
</feature>
<feature type="transmembrane region" description="Helical" evidence="1">
    <location>
        <begin position="21"/>
        <end position="42"/>
    </location>
</feature>
<protein>
    <submittedName>
        <fullName evidence="2">Uncharacterized protein</fullName>
    </submittedName>
</protein>
<accession>A0ABP7II02</accession>
<sequence>MSRASASPLQERVARISASRLPVAAWLVLLAAETAALVCAMVPVGPDWLGKAGAVAVASTYTWALAARTGGRPVIFGLVALGLGLLGVLNSQDFLHSGAAVATAAIAAVLGVMVTVPAQSILSAARESVVAILVAALGALASVGFEPAIRVTRFEYAVLGIALVGAFLVVYRLGAGFHGLGRRGLLGVAVGTLVLLLIVLYAETLHRYGATDLIDTLDGWVAWSREHLGAFPRPVMAVLGVPALVYGGHMRARRRQGWWVCMFGVAATARVATGLDDPTIDLTEVGLSIAYALVVGVIIGWLLIRLDLALTGTHGRGRRIEEQAAALRPEPARTQSLL</sequence>
<reference evidence="3" key="1">
    <citation type="journal article" date="2019" name="Int. J. Syst. Evol. Microbiol.">
        <title>The Global Catalogue of Microorganisms (GCM) 10K type strain sequencing project: providing services to taxonomists for standard genome sequencing and annotation.</title>
        <authorList>
            <consortium name="The Broad Institute Genomics Platform"/>
            <consortium name="The Broad Institute Genome Sequencing Center for Infectious Disease"/>
            <person name="Wu L."/>
            <person name="Ma J."/>
        </authorList>
    </citation>
    <scope>NUCLEOTIDE SEQUENCE [LARGE SCALE GENOMIC DNA]</scope>
    <source>
        <strain evidence="3">JCM 16953</strain>
    </source>
</reference>